<dbReference type="Proteomes" id="UP000244336">
    <property type="component" value="Chromosome 9"/>
</dbReference>
<sequence length="60" mass="6565">MRCDSALLPQGWILEGLFVVPLHSDQGGLEAVKFRNQLIQDLQEEILKGRVGNLSCGPSS</sequence>
<organism evidence="1 2">
    <name type="scientific">Panicum hallii var. hallii</name>
    <dbReference type="NCBI Taxonomy" id="1504633"/>
    <lineage>
        <taxon>Eukaryota</taxon>
        <taxon>Viridiplantae</taxon>
        <taxon>Streptophyta</taxon>
        <taxon>Embryophyta</taxon>
        <taxon>Tracheophyta</taxon>
        <taxon>Spermatophyta</taxon>
        <taxon>Magnoliopsida</taxon>
        <taxon>Liliopsida</taxon>
        <taxon>Poales</taxon>
        <taxon>Poaceae</taxon>
        <taxon>PACMAD clade</taxon>
        <taxon>Panicoideae</taxon>
        <taxon>Panicodae</taxon>
        <taxon>Paniceae</taxon>
        <taxon>Panicinae</taxon>
        <taxon>Panicum</taxon>
        <taxon>Panicum sect. Panicum</taxon>
    </lineage>
</organism>
<proteinExistence type="predicted"/>
<name>A0A2T7CJ50_9POAL</name>
<dbReference type="EMBL" id="CM009757">
    <property type="protein sequence ID" value="PUZ43263.1"/>
    <property type="molecule type" value="Genomic_DNA"/>
</dbReference>
<gene>
    <name evidence="1" type="ORF">GQ55_9G648300</name>
</gene>
<dbReference type="Gramene" id="PUZ43263">
    <property type="protein sequence ID" value="PUZ43263"/>
    <property type="gene ID" value="GQ55_9G648300"/>
</dbReference>
<evidence type="ECO:0000313" key="2">
    <source>
        <dbReference type="Proteomes" id="UP000244336"/>
    </source>
</evidence>
<protein>
    <submittedName>
        <fullName evidence="1">Uncharacterized protein</fullName>
    </submittedName>
</protein>
<evidence type="ECO:0000313" key="1">
    <source>
        <dbReference type="EMBL" id="PUZ43263.1"/>
    </source>
</evidence>
<dbReference type="OrthoDB" id="10608013at2759"/>
<reference evidence="1 2" key="1">
    <citation type="submission" date="2018-04" db="EMBL/GenBank/DDBJ databases">
        <title>WGS assembly of Panicum hallii var. hallii HAL2.</title>
        <authorList>
            <person name="Lovell J."/>
            <person name="Jenkins J."/>
            <person name="Lowry D."/>
            <person name="Mamidi S."/>
            <person name="Sreedasyam A."/>
            <person name="Weng X."/>
            <person name="Barry K."/>
            <person name="Bonette J."/>
            <person name="Campitelli B."/>
            <person name="Daum C."/>
            <person name="Gordon S."/>
            <person name="Gould B."/>
            <person name="Lipzen A."/>
            <person name="MacQueen A."/>
            <person name="Palacio-Mejia J."/>
            <person name="Plott C."/>
            <person name="Shakirov E."/>
            <person name="Shu S."/>
            <person name="Yoshinaga Y."/>
            <person name="Zane M."/>
            <person name="Rokhsar D."/>
            <person name="Grimwood J."/>
            <person name="Schmutz J."/>
            <person name="Juenger T."/>
        </authorList>
    </citation>
    <scope>NUCLEOTIDE SEQUENCE [LARGE SCALE GENOMIC DNA]</scope>
    <source>
        <strain evidence="2">cv. HAL2</strain>
    </source>
</reference>
<keyword evidence="2" id="KW-1185">Reference proteome</keyword>
<accession>A0A2T7CJ50</accession>
<dbReference type="AlphaFoldDB" id="A0A2T7CJ50"/>